<accession>A0A8J3EHN7</accession>
<dbReference type="EMBL" id="BMJV01000005">
    <property type="protein sequence ID" value="GGG75794.1"/>
    <property type="molecule type" value="Genomic_DNA"/>
</dbReference>
<dbReference type="InterPro" id="IPR007492">
    <property type="entry name" value="LytTR_DNA-bd_dom"/>
</dbReference>
<evidence type="ECO:0000313" key="4">
    <source>
        <dbReference type="Proteomes" id="UP000617145"/>
    </source>
</evidence>
<dbReference type="GO" id="GO:0003677">
    <property type="term" value="F:DNA binding"/>
    <property type="evidence" value="ECO:0007669"/>
    <property type="project" value="InterPro"/>
</dbReference>
<keyword evidence="1" id="KW-0472">Membrane</keyword>
<feature type="transmembrane region" description="Helical" evidence="1">
    <location>
        <begin position="97"/>
        <end position="122"/>
    </location>
</feature>
<evidence type="ECO:0000259" key="2">
    <source>
        <dbReference type="PROSITE" id="PS50930"/>
    </source>
</evidence>
<keyword evidence="1" id="KW-0812">Transmembrane</keyword>
<gene>
    <name evidence="3" type="ORF">GCM10011415_25530</name>
</gene>
<dbReference type="Proteomes" id="UP000617145">
    <property type="component" value="Unassembled WGS sequence"/>
</dbReference>
<dbReference type="PROSITE" id="PS50930">
    <property type="entry name" value="HTH_LYTTR"/>
    <property type="match status" value="1"/>
</dbReference>
<keyword evidence="4" id="KW-1185">Reference proteome</keyword>
<protein>
    <recommendedName>
        <fullName evidence="2">HTH LytTR-type domain-containing protein</fullName>
    </recommendedName>
</protein>
<evidence type="ECO:0000256" key="1">
    <source>
        <dbReference type="SAM" id="Phobius"/>
    </source>
</evidence>
<dbReference type="AlphaFoldDB" id="A0A8J3EHN7"/>
<dbReference type="Gene3D" id="2.40.50.1020">
    <property type="entry name" value="LytTr DNA-binding domain"/>
    <property type="match status" value="1"/>
</dbReference>
<dbReference type="SMART" id="SM00850">
    <property type="entry name" value="LytTR"/>
    <property type="match status" value="1"/>
</dbReference>
<name>A0A8J3EHN7_9RHOB</name>
<feature type="transmembrane region" description="Helical" evidence="1">
    <location>
        <begin position="134"/>
        <end position="153"/>
    </location>
</feature>
<feature type="transmembrane region" description="Helical" evidence="1">
    <location>
        <begin position="38"/>
        <end position="58"/>
    </location>
</feature>
<keyword evidence="1" id="KW-1133">Transmembrane helix</keyword>
<dbReference type="Pfam" id="PF04397">
    <property type="entry name" value="LytTR"/>
    <property type="match status" value="1"/>
</dbReference>
<reference evidence="3" key="2">
    <citation type="submission" date="2020-09" db="EMBL/GenBank/DDBJ databases">
        <authorList>
            <person name="Sun Q."/>
            <person name="Zhou Y."/>
        </authorList>
    </citation>
    <scope>NUCLEOTIDE SEQUENCE</scope>
    <source>
        <strain evidence="3">CGMCC 1.15762</strain>
    </source>
</reference>
<proteinExistence type="predicted"/>
<evidence type="ECO:0000313" key="3">
    <source>
        <dbReference type="EMBL" id="GGG75794.1"/>
    </source>
</evidence>
<sequence length="341" mass="37245">MKNRFTTPLKLYDVCFVPLRINAAEFIDLFCNPLTWRYLGIVFLILLVADPAAMSSVLPPFGYVAASLGAFVLYLAVQCLLMLGLAVIRQHFPEPGLYFPLLSAAALVPVLAALGAALDMILPEDVSKGLNRRLGFIAATTILFEALFMRFVLPRLRAEDPRLGAKTPPPAADQAPATGPQAAATVIPQADPFETTHASAFDRAAKWIFPINRAVMPQTKTHDEPGTQEKRLIHVGGQSIALDDISLIEAQEHHVILHTSDGPLTYRARLSDILAQVGPDDGIQPHRSFWVARHVVQEVAREAGKPVLKLEGHAPLPVARGRLADVRDWLDANCERATEPS</sequence>
<feature type="domain" description="HTH LytTR-type" evidence="2">
    <location>
        <begin position="239"/>
        <end position="332"/>
    </location>
</feature>
<reference evidence="3" key="1">
    <citation type="journal article" date="2014" name="Int. J. Syst. Evol. Microbiol.">
        <title>Complete genome sequence of Corynebacterium casei LMG S-19264T (=DSM 44701T), isolated from a smear-ripened cheese.</title>
        <authorList>
            <consortium name="US DOE Joint Genome Institute (JGI-PGF)"/>
            <person name="Walter F."/>
            <person name="Albersmeier A."/>
            <person name="Kalinowski J."/>
            <person name="Ruckert C."/>
        </authorList>
    </citation>
    <scope>NUCLEOTIDE SEQUENCE</scope>
    <source>
        <strain evidence="3">CGMCC 1.15762</strain>
    </source>
</reference>
<feature type="transmembrane region" description="Helical" evidence="1">
    <location>
        <begin position="64"/>
        <end position="85"/>
    </location>
</feature>
<comment type="caution">
    <text evidence="3">The sequence shown here is derived from an EMBL/GenBank/DDBJ whole genome shotgun (WGS) entry which is preliminary data.</text>
</comment>
<organism evidence="3 4">
    <name type="scientific">Salipiger pallidus</name>
    <dbReference type="NCBI Taxonomy" id="1775170"/>
    <lineage>
        <taxon>Bacteria</taxon>
        <taxon>Pseudomonadati</taxon>
        <taxon>Pseudomonadota</taxon>
        <taxon>Alphaproteobacteria</taxon>
        <taxon>Rhodobacterales</taxon>
        <taxon>Roseobacteraceae</taxon>
        <taxon>Salipiger</taxon>
    </lineage>
</organism>